<accession>A0ACC0CTV8</accession>
<dbReference type="EMBL" id="MU394347">
    <property type="protein sequence ID" value="KAI6083738.1"/>
    <property type="molecule type" value="Genomic_DNA"/>
</dbReference>
<evidence type="ECO:0000313" key="2">
    <source>
        <dbReference type="Proteomes" id="UP001497680"/>
    </source>
</evidence>
<protein>
    <submittedName>
        <fullName evidence="1">Uncharacterized protein</fullName>
    </submittedName>
</protein>
<sequence length="496" mass="54998">MERNPDMEYDPDMERENEPLLSLRPTIVEVQDNQKPHPILDIYLGFSPSFKYYIALELLCELAMMVINVPMVSILEQAVCLRYYHGDIPNPDLCKTPPIQRSLAEIRGWMAAFETLAAIIVTLPIGRIADFRGQRGVFMVVVTGMLLNLTWTLVIATNPIFPISLVWASSVFLLIGGGRYAAEMLLAAMVAKACNEETRTRGLYHFYSCFIFTELIGPPIASATADVSLWLPFILSYVLLLLAFPLLTIMPKDHTIPETAITNSEQALNADVEAGRFGGLLTALQASVDQYQLIKFIFSSRNMRLAMAIFLISTFRSISLRVLTQYTSFRFGWKLSKTNGLITEVAFINLVLFFIIMPNLISMIGKYLTPANQTLNLGILKVSLSLLFTGSLLLAFATNSTFLIAATMIYALGFGARSTLLSLITSWIDPNRAGTLYSAVFLVEQVGMLVGEPLIQNLLGVGIGLQGPWKGLPFICTGVFYLISFICAFGMKVQLD</sequence>
<dbReference type="Proteomes" id="UP001497680">
    <property type="component" value="Unassembled WGS sequence"/>
</dbReference>
<name>A0ACC0CTV8_9PEZI</name>
<reference evidence="1 2" key="1">
    <citation type="journal article" date="2022" name="New Phytol.">
        <title>Ecological generalism drives hyperdiversity of secondary metabolite gene clusters in xylarialean endophytes.</title>
        <authorList>
            <person name="Franco M.E.E."/>
            <person name="Wisecaver J.H."/>
            <person name="Arnold A.E."/>
            <person name="Ju Y.M."/>
            <person name="Slot J.C."/>
            <person name="Ahrendt S."/>
            <person name="Moore L.P."/>
            <person name="Eastman K.E."/>
            <person name="Scott K."/>
            <person name="Konkel Z."/>
            <person name="Mondo S.J."/>
            <person name="Kuo A."/>
            <person name="Hayes R.D."/>
            <person name="Haridas S."/>
            <person name="Andreopoulos B."/>
            <person name="Riley R."/>
            <person name="LaButti K."/>
            <person name="Pangilinan J."/>
            <person name="Lipzen A."/>
            <person name="Amirebrahimi M."/>
            <person name="Yan J."/>
            <person name="Adam C."/>
            <person name="Keymanesh K."/>
            <person name="Ng V."/>
            <person name="Louie K."/>
            <person name="Northen T."/>
            <person name="Drula E."/>
            <person name="Henrissat B."/>
            <person name="Hsieh H.M."/>
            <person name="Youens-Clark K."/>
            <person name="Lutzoni F."/>
            <person name="Miadlikowska J."/>
            <person name="Eastwood D.C."/>
            <person name="Hamelin R.C."/>
            <person name="Grigoriev I.V."/>
            <person name="U'Ren J.M."/>
        </authorList>
    </citation>
    <scope>NUCLEOTIDE SEQUENCE [LARGE SCALE GENOMIC DNA]</scope>
    <source>
        <strain evidence="1 2">ER1909</strain>
    </source>
</reference>
<organism evidence="1 2">
    <name type="scientific">Hypoxylon rubiginosum</name>
    <dbReference type="NCBI Taxonomy" id="110542"/>
    <lineage>
        <taxon>Eukaryota</taxon>
        <taxon>Fungi</taxon>
        <taxon>Dikarya</taxon>
        <taxon>Ascomycota</taxon>
        <taxon>Pezizomycotina</taxon>
        <taxon>Sordariomycetes</taxon>
        <taxon>Xylariomycetidae</taxon>
        <taxon>Xylariales</taxon>
        <taxon>Hypoxylaceae</taxon>
        <taxon>Hypoxylon</taxon>
    </lineage>
</organism>
<proteinExistence type="predicted"/>
<comment type="caution">
    <text evidence="1">The sequence shown here is derived from an EMBL/GenBank/DDBJ whole genome shotgun (WGS) entry which is preliminary data.</text>
</comment>
<evidence type="ECO:0000313" key="1">
    <source>
        <dbReference type="EMBL" id="KAI6083738.1"/>
    </source>
</evidence>
<gene>
    <name evidence="1" type="ORF">F4821DRAFT_244139</name>
</gene>
<keyword evidence="2" id="KW-1185">Reference proteome</keyword>